<dbReference type="InterPro" id="IPR023210">
    <property type="entry name" value="NADP_OxRdtase_dom"/>
</dbReference>
<dbReference type="InterPro" id="IPR036812">
    <property type="entry name" value="NAD(P)_OxRdtase_dom_sf"/>
</dbReference>
<dbReference type="Pfam" id="PF00248">
    <property type="entry name" value="Aldo_ket_red"/>
    <property type="match status" value="1"/>
</dbReference>
<keyword evidence="4" id="KW-1185">Reference proteome</keyword>
<keyword evidence="1" id="KW-0560">Oxidoreductase</keyword>
<dbReference type="RefSeq" id="WP_204656070.1">
    <property type="nucleotide sequence ID" value="NZ_CP056775.1"/>
</dbReference>
<evidence type="ECO:0000313" key="4">
    <source>
        <dbReference type="Proteomes" id="UP000612680"/>
    </source>
</evidence>
<dbReference type="Gene3D" id="3.20.20.100">
    <property type="entry name" value="NADP-dependent oxidoreductase domain"/>
    <property type="match status" value="1"/>
</dbReference>
<dbReference type="Proteomes" id="UP000612680">
    <property type="component" value="Chromosome"/>
</dbReference>
<dbReference type="PANTHER" id="PTHR43364:SF4">
    <property type="entry name" value="NAD(P)-LINKED OXIDOREDUCTASE SUPERFAMILY PROTEIN"/>
    <property type="match status" value="1"/>
</dbReference>
<evidence type="ECO:0000256" key="1">
    <source>
        <dbReference type="ARBA" id="ARBA00023002"/>
    </source>
</evidence>
<reference evidence="3 4" key="1">
    <citation type="submission" date="2020-06" db="EMBL/GenBank/DDBJ databases">
        <title>Dyadobacter sandarakinus sp. nov., isolated from the soil of the Arctic Yellow River Station.</title>
        <authorList>
            <person name="Zhang Y."/>
            <person name="Peng F."/>
        </authorList>
    </citation>
    <scope>NUCLEOTIDE SEQUENCE [LARGE SCALE GENOMIC DNA]</scope>
    <source>
        <strain evidence="3 4">Q3-56</strain>
    </source>
</reference>
<evidence type="ECO:0000313" key="3">
    <source>
        <dbReference type="EMBL" id="QRR01909.1"/>
    </source>
</evidence>
<organism evidence="3 4">
    <name type="scientific">Dyadobacter sandarakinus</name>
    <dbReference type="NCBI Taxonomy" id="2747268"/>
    <lineage>
        <taxon>Bacteria</taxon>
        <taxon>Pseudomonadati</taxon>
        <taxon>Bacteroidota</taxon>
        <taxon>Cytophagia</taxon>
        <taxon>Cytophagales</taxon>
        <taxon>Spirosomataceae</taxon>
        <taxon>Dyadobacter</taxon>
    </lineage>
</organism>
<dbReference type="InterPro" id="IPR020471">
    <property type="entry name" value="AKR"/>
</dbReference>
<gene>
    <name evidence="3" type="ORF">HWI92_13830</name>
</gene>
<dbReference type="SUPFAM" id="SSF51430">
    <property type="entry name" value="NAD(P)-linked oxidoreductase"/>
    <property type="match status" value="1"/>
</dbReference>
<dbReference type="EMBL" id="CP056775">
    <property type="protein sequence ID" value="QRR01909.1"/>
    <property type="molecule type" value="Genomic_DNA"/>
</dbReference>
<dbReference type="PRINTS" id="PR00069">
    <property type="entry name" value="ALDKETRDTASE"/>
</dbReference>
<accession>A0ABX7I730</accession>
<evidence type="ECO:0000259" key="2">
    <source>
        <dbReference type="Pfam" id="PF00248"/>
    </source>
</evidence>
<protein>
    <submittedName>
        <fullName evidence="3">Aldo/keto reductase</fullName>
    </submittedName>
</protein>
<dbReference type="PANTHER" id="PTHR43364">
    <property type="entry name" value="NADH-SPECIFIC METHYLGLYOXAL REDUCTASE-RELATED"/>
    <property type="match status" value="1"/>
</dbReference>
<sequence length="337" mass="37756">MEYRKVSSSDHPEKPDLKLSVITFGAWAAGGWMWGGTERSEAVKAIRESYDAGVTSIDTAPIYGQGLSEEIVGEAIKDLPRDKVQILTKYGMRWDLAKGDLAMHSKNNAGEPIDVYKYAGRDSVILECENSLKRLGTDYIDLYQIHWPDHTTPIEETMEAVSQLIKEGKVRYAGVCNYDTALMREASQHIHLVSDQVPYSMVKRDIEAELVPYCIEHEKAILAYSPMERGLLTGKMKPGHQFAEDDHRASLYFFKDENLTRVNEFLSKIKPIADDKHVTLGQLVLKWTIEQPGITIALAGARNAEQARQNAAAADIVLDQGEIDLITQHLNALELVK</sequence>
<feature type="domain" description="NADP-dependent oxidoreductase" evidence="2">
    <location>
        <begin position="22"/>
        <end position="330"/>
    </location>
</feature>
<name>A0ABX7I730_9BACT</name>
<dbReference type="InterPro" id="IPR050523">
    <property type="entry name" value="AKR_Detox_Biosynth"/>
</dbReference>
<proteinExistence type="predicted"/>